<organism evidence="5 6">
    <name type="scientific">Enterococcus pallens ATCC BAA-351</name>
    <dbReference type="NCBI Taxonomy" id="1158607"/>
    <lineage>
        <taxon>Bacteria</taxon>
        <taxon>Bacillati</taxon>
        <taxon>Bacillota</taxon>
        <taxon>Bacilli</taxon>
        <taxon>Lactobacillales</taxon>
        <taxon>Enterococcaceae</taxon>
        <taxon>Enterococcus</taxon>
    </lineage>
</organism>
<proteinExistence type="inferred from homology"/>
<reference evidence="5 6" key="1">
    <citation type="submission" date="2013-02" db="EMBL/GenBank/DDBJ databases">
        <title>The Genome Sequence of Enterococcus pallens BAA-351.</title>
        <authorList>
            <consortium name="The Broad Institute Genome Sequencing Platform"/>
            <consortium name="The Broad Institute Genome Sequencing Center for Infectious Disease"/>
            <person name="Earl A.M."/>
            <person name="Gilmore M.S."/>
            <person name="Lebreton F."/>
            <person name="Walker B."/>
            <person name="Young S.K."/>
            <person name="Zeng Q."/>
            <person name="Gargeya S."/>
            <person name="Fitzgerald M."/>
            <person name="Haas B."/>
            <person name="Abouelleil A."/>
            <person name="Alvarado L."/>
            <person name="Arachchi H.M."/>
            <person name="Berlin A.M."/>
            <person name="Chapman S.B."/>
            <person name="Dewar J."/>
            <person name="Goldberg J."/>
            <person name="Griggs A."/>
            <person name="Gujja S."/>
            <person name="Hansen M."/>
            <person name="Howarth C."/>
            <person name="Imamovic A."/>
            <person name="Larimer J."/>
            <person name="McCowan C."/>
            <person name="Murphy C."/>
            <person name="Neiman D."/>
            <person name="Pearson M."/>
            <person name="Priest M."/>
            <person name="Roberts A."/>
            <person name="Saif S."/>
            <person name="Shea T."/>
            <person name="Sisk P."/>
            <person name="Sykes S."/>
            <person name="Wortman J."/>
            <person name="Nusbaum C."/>
            <person name="Birren B."/>
        </authorList>
    </citation>
    <scope>NUCLEOTIDE SEQUENCE [LARGE SCALE GENOMIC DNA]</scope>
    <source>
        <strain evidence="5 6">ATCC BAA-351</strain>
    </source>
</reference>
<sequence length="318" mass="34202">MFTLAENKEVGKELRATVVDALTAVMEKNDKVVALDADLGGASKWTDIAKTNPDRFINVGIAEANMVGVAAGLNLTGYTPFIHTFGPFATRRVLDQIFLSGAYSKNTINIFGSDPGFAAGHNGGTHTTWEDVALLRSIPNVVICDAADEVQMDWIIKTFSKMEGVHYVRGNRKGVRNVYAPGSTFEIGKGNLLKEGSDYLIVATGQLVSEALEVAEQLAAKGVTCDVVDMFTIKPLDEELLLERLVGKKGVITIENHSITGGLGSAVAEVIADNGLAVPLKRIGVDNRFGQVGTPEFLQEEFGLTTGKMLEQLVKFLK</sequence>
<dbReference type="Gene3D" id="3.40.50.970">
    <property type="match status" value="1"/>
</dbReference>
<evidence type="ECO:0000313" key="6">
    <source>
        <dbReference type="Proteomes" id="UP000013782"/>
    </source>
</evidence>
<evidence type="ECO:0000259" key="4">
    <source>
        <dbReference type="SMART" id="SM00861"/>
    </source>
</evidence>
<dbReference type="Pfam" id="PF02780">
    <property type="entry name" value="Transketolase_C"/>
    <property type="match status" value="1"/>
</dbReference>
<evidence type="ECO:0000256" key="3">
    <source>
        <dbReference type="ARBA" id="ARBA00023052"/>
    </source>
</evidence>
<dbReference type="OrthoDB" id="9803371at2"/>
<dbReference type="Proteomes" id="UP000013782">
    <property type="component" value="Unassembled WGS sequence"/>
</dbReference>
<protein>
    <recommendedName>
        <fullName evidence="4">Transketolase-like pyrimidine-binding domain-containing protein</fullName>
    </recommendedName>
</protein>
<dbReference type="CDD" id="cd07033">
    <property type="entry name" value="TPP_PYR_DXS_TK_like"/>
    <property type="match status" value="1"/>
</dbReference>
<dbReference type="FunFam" id="3.40.50.970:FF:000129">
    <property type="entry name" value="Transketolase"/>
    <property type="match status" value="1"/>
</dbReference>
<dbReference type="InterPro" id="IPR029061">
    <property type="entry name" value="THDP-binding"/>
</dbReference>
<evidence type="ECO:0000256" key="2">
    <source>
        <dbReference type="ARBA" id="ARBA00007131"/>
    </source>
</evidence>
<keyword evidence="6" id="KW-1185">Reference proteome</keyword>
<dbReference type="InterPro" id="IPR033248">
    <property type="entry name" value="Transketolase_C"/>
</dbReference>
<keyword evidence="3" id="KW-0786">Thiamine pyrophosphate</keyword>
<comment type="cofactor">
    <cofactor evidence="1">
        <name>thiamine diphosphate</name>
        <dbReference type="ChEBI" id="CHEBI:58937"/>
    </cofactor>
</comment>
<evidence type="ECO:0000256" key="1">
    <source>
        <dbReference type="ARBA" id="ARBA00001964"/>
    </source>
</evidence>
<accession>R2QFS6</accession>
<dbReference type="InterPro" id="IPR009014">
    <property type="entry name" value="Transketo_C/PFOR_II"/>
</dbReference>
<dbReference type="SUPFAM" id="SSF52922">
    <property type="entry name" value="TK C-terminal domain-like"/>
    <property type="match status" value="1"/>
</dbReference>
<feature type="domain" description="Transketolase-like pyrimidine-binding" evidence="4">
    <location>
        <begin position="12"/>
        <end position="177"/>
    </location>
</feature>
<name>R2QFS6_9ENTE</name>
<dbReference type="PATRIC" id="fig|1158607.3.peg.1314"/>
<dbReference type="RefSeq" id="WP_010756359.1">
    <property type="nucleotide sequence ID" value="NZ_ASWD01000002.1"/>
</dbReference>
<dbReference type="STRING" id="160454.RV10_GL000437"/>
<dbReference type="PANTHER" id="PTHR43825">
    <property type="entry name" value="PYRUVATE DEHYDROGENASE E1 COMPONENT"/>
    <property type="match status" value="1"/>
</dbReference>
<dbReference type="eggNOG" id="COG3958">
    <property type="taxonomic scope" value="Bacteria"/>
</dbReference>
<dbReference type="SMART" id="SM00861">
    <property type="entry name" value="Transket_pyr"/>
    <property type="match status" value="1"/>
</dbReference>
<dbReference type="EMBL" id="AJAQ01000011">
    <property type="protein sequence ID" value="EOH95367.1"/>
    <property type="molecule type" value="Genomic_DNA"/>
</dbReference>
<dbReference type="PANTHER" id="PTHR43825:SF1">
    <property type="entry name" value="TRANSKETOLASE-LIKE PYRIMIDINE-BINDING DOMAIN-CONTAINING PROTEIN"/>
    <property type="match status" value="1"/>
</dbReference>
<dbReference type="Pfam" id="PF02779">
    <property type="entry name" value="Transket_pyr"/>
    <property type="match status" value="1"/>
</dbReference>
<evidence type="ECO:0000313" key="5">
    <source>
        <dbReference type="EMBL" id="EOH95367.1"/>
    </source>
</evidence>
<dbReference type="Gene3D" id="3.40.50.920">
    <property type="match status" value="1"/>
</dbReference>
<dbReference type="InterPro" id="IPR051157">
    <property type="entry name" value="PDH/Transketolase"/>
</dbReference>
<dbReference type="SUPFAM" id="SSF52518">
    <property type="entry name" value="Thiamin diphosphate-binding fold (THDP-binding)"/>
    <property type="match status" value="1"/>
</dbReference>
<dbReference type="HOGENOM" id="CLU_009227_1_1_9"/>
<comment type="similarity">
    <text evidence="2">Belongs to the transketolase family.</text>
</comment>
<dbReference type="AlphaFoldDB" id="R2QFS6"/>
<comment type="caution">
    <text evidence="5">The sequence shown here is derived from an EMBL/GenBank/DDBJ whole genome shotgun (WGS) entry which is preliminary data.</text>
</comment>
<gene>
    <name evidence="5" type="ORF">UAU_01329</name>
</gene>
<dbReference type="InterPro" id="IPR005475">
    <property type="entry name" value="Transketolase-like_Pyr-bd"/>
</dbReference>